<keyword evidence="2 10" id="KW-0436">Ligase</keyword>
<dbReference type="HAMAP" id="MF_02019">
    <property type="entry name" value="MurF"/>
    <property type="match status" value="1"/>
</dbReference>
<comment type="caution">
    <text evidence="14">The sequence shown here is derived from an EMBL/GenBank/DDBJ whole genome shotgun (WGS) entry which is preliminary data.</text>
</comment>
<reference evidence="15" key="1">
    <citation type="journal article" date="2019" name="Int. J. Syst. Evol. Microbiol.">
        <title>The Global Catalogue of Microorganisms (GCM) 10K type strain sequencing project: providing services to taxonomists for standard genome sequencing and annotation.</title>
        <authorList>
            <consortium name="The Broad Institute Genomics Platform"/>
            <consortium name="The Broad Institute Genome Sequencing Center for Infectious Disease"/>
            <person name="Wu L."/>
            <person name="Ma J."/>
        </authorList>
    </citation>
    <scope>NUCLEOTIDE SEQUENCE [LARGE SCALE GENOMIC DNA]</scope>
    <source>
        <strain evidence="15">CGMCC 1.13718</strain>
    </source>
</reference>
<proteinExistence type="inferred from homology"/>
<comment type="similarity">
    <text evidence="10">Belongs to the MurCDEF family. MurF subfamily.</text>
</comment>
<gene>
    <name evidence="10 14" type="primary">murF</name>
    <name evidence="14" type="ORF">ACFQBM_04500</name>
</gene>
<evidence type="ECO:0000256" key="9">
    <source>
        <dbReference type="ARBA" id="ARBA00023316"/>
    </source>
</evidence>
<dbReference type="PANTHER" id="PTHR43024:SF1">
    <property type="entry name" value="UDP-N-ACETYLMURAMOYL-TRIPEPTIDE--D-ALANYL-D-ALANINE LIGASE"/>
    <property type="match status" value="1"/>
</dbReference>
<dbReference type="GO" id="GO:0047480">
    <property type="term" value="F:UDP-N-acetylmuramoyl-tripeptide-D-alanyl-D-alanine ligase activity"/>
    <property type="evidence" value="ECO:0007669"/>
    <property type="project" value="UniProtKB-EC"/>
</dbReference>
<evidence type="ECO:0000256" key="11">
    <source>
        <dbReference type="RuleBase" id="RU004136"/>
    </source>
</evidence>
<dbReference type="InterPro" id="IPR005863">
    <property type="entry name" value="UDP-N-AcMur_synth"/>
</dbReference>
<dbReference type="Gene3D" id="3.90.190.20">
    <property type="entry name" value="Mur ligase, C-terminal domain"/>
    <property type="match status" value="1"/>
</dbReference>
<dbReference type="Pfam" id="PF02875">
    <property type="entry name" value="Mur_ligase_C"/>
    <property type="match status" value="1"/>
</dbReference>
<evidence type="ECO:0000256" key="7">
    <source>
        <dbReference type="ARBA" id="ARBA00022984"/>
    </source>
</evidence>
<evidence type="ECO:0000256" key="5">
    <source>
        <dbReference type="ARBA" id="ARBA00022840"/>
    </source>
</evidence>
<keyword evidence="15" id="KW-1185">Reference proteome</keyword>
<comment type="subcellular location">
    <subcellularLocation>
        <location evidence="10 11">Cytoplasm</location>
    </subcellularLocation>
</comment>
<dbReference type="InterPro" id="IPR051046">
    <property type="entry name" value="MurCDEF_CellWall_CoF430Synth"/>
</dbReference>
<dbReference type="InterPro" id="IPR036565">
    <property type="entry name" value="Mur-like_cat_sf"/>
</dbReference>
<name>A0ABW1YLQ1_9GAMM</name>
<dbReference type="InterPro" id="IPR004101">
    <property type="entry name" value="Mur_ligase_C"/>
</dbReference>
<evidence type="ECO:0000256" key="10">
    <source>
        <dbReference type="HAMAP-Rule" id="MF_02019"/>
    </source>
</evidence>
<evidence type="ECO:0000256" key="2">
    <source>
        <dbReference type="ARBA" id="ARBA00022598"/>
    </source>
</evidence>
<evidence type="ECO:0000256" key="6">
    <source>
        <dbReference type="ARBA" id="ARBA00022960"/>
    </source>
</evidence>
<feature type="domain" description="Mur ligase C-terminal" evidence="12">
    <location>
        <begin position="323"/>
        <end position="446"/>
    </location>
</feature>
<evidence type="ECO:0000256" key="1">
    <source>
        <dbReference type="ARBA" id="ARBA00022490"/>
    </source>
</evidence>
<evidence type="ECO:0000259" key="13">
    <source>
        <dbReference type="Pfam" id="PF08245"/>
    </source>
</evidence>
<keyword evidence="7 10" id="KW-0573">Peptidoglycan synthesis</keyword>
<dbReference type="InterPro" id="IPR036615">
    <property type="entry name" value="Mur_ligase_C_dom_sf"/>
</dbReference>
<dbReference type="InterPro" id="IPR035911">
    <property type="entry name" value="MurE/MurF_N"/>
</dbReference>
<keyword evidence="5 10" id="KW-0067">ATP-binding</keyword>
<feature type="domain" description="Mur ligase central" evidence="13">
    <location>
        <begin position="112"/>
        <end position="301"/>
    </location>
</feature>
<dbReference type="InterPro" id="IPR013221">
    <property type="entry name" value="Mur_ligase_cen"/>
</dbReference>
<keyword evidence="8 10" id="KW-0131">Cell cycle</keyword>
<keyword evidence="3 10" id="KW-0132">Cell division</keyword>
<keyword evidence="4 10" id="KW-0547">Nucleotide-binding</keyword>
<feature type="binding site" evidence="10">
    <location>
        <begin position="114"/>
        <end position="120"/>
    </location>
    <ligand>
        <name>ATP</name>
        <dbReference type="ChEBI" id="CHEBI:30616"/>
    </ligand>
</feature>
<protein>
    <recommendedName>
        <fullName evidence="10 11">UDP-N-acetylmuramoyl-tripeptide--D-alanyl-D-alanine ligase</fullName>
        <ecNumber evidence="10 11">6.3.2.10</ecNumber>
    </recommendedName>
    <alternativeName>
        <fullName evidence="10">D-alanyl-D-alanine-adding enzyme</fullName>
    </alternativeName>
</protein>
<dbReference type="SUPFAM" id="SSF53623">
    <property type="entry name" value="MurD-like peptide ligases, catalytic domain"/>
    <property type="match status" value="1"/>
</dbReference>
<evidence type="ECO:0000256" key="8">
    <source>
        <dbReference type="ARBA" id="ARBA00023306"/>
    </source>
</evidence>
<comment type="catalytic activity">
    <reaction evidence="10 11">
        <text>D-alanyl-D-alanine + UDP-N-acetyl-alpha-D-muramoyl-L-alanyl-gamma-D-glutamyl-meso-2,6-diaminopimelate + ATP = UDP-N-acetyl-alpha-D-muramoyl-L-alanyl-gamma-D-glutamyl-meso-2,6-diaminopimeloyl-D-alanyl-D-alanine + ADP + phosphate + H(+)</text>
        <dbReference type="Rhea" id="RHEA:28374"/>
        <dbReference type="ChEBI" id="CHEBI:15378"/>
        <dbReference type="ChEBI" id="CHEBI:30616"/>
        <dbReference type="ChEBI" id="CHEBI:43474"/>
        <dbReference type="ChEBI" id="CHEBI:57822"/>
        <dbReference type="ChEBI" id="CHEBI:61386"/>
        <dbReference type="ChEBI" id="CHEBI:83905"/>
        <dbReference type="ChEBI" id="CHEBI:456216"/>
        <dbReference type="EC" id="6.3.2.10"/>
    </reaction>
</comment>
<evidence type="ECO:0000256" key="3">
    <source>
        <dbReference type="ARBA" id="ARBA00022618"/>
    </source>
</evidence>
<dbReference type="RefSeq" id="WP_193194065.1">
    <property type="nucleotide sequence ID" value="NZ_JACZFR010000053.1"/>
</dbReference>
<comment type="pathway">
    <text evidence="10 11">Cell wall biogenesis; peptidoglycan biosynthesis.</text>
</comment>
<sequence>MISPLSLQQLQGRFGGELVNGSVQFERVCTDTRKIDSQALFVALKGENFDAHDFVLELESAGELDGQVLGLVVDREIPGCRLPQWRVANTTVALGQIGRLCRDQFKGRVIAITGSCGKTTVKEMLAAIFAQRHNPCVTRGNLNNQFGLPMTLFGLCADHDVLILEMGASGPDEIGYLCGIGKPQVSAVNNVMPAHVEGFGSVDAIARAKGQIYTGLEVGGTAVVNVDDGYANYWLDQMPEGVHTLEVGLGHQCAISADNIELTESGCPSFDLVVEGLAHLVQLQLLGEHNVHNALVAAGCAFAAGVPAAEIASGLGGLGGVAGRMQELKGLSGAAIIDDSYNANPGSVAAAIELLAQRHGRKILVLGDMAELGPDADAMHREIGRLARERGLDTLFTLGPLGAAASVAFSAGRHQPLHNYRERAPLLAALTHELNENTTVLVKGSRSARMELVVQALTGNDKEDK</sequence>
<dbReference type="SUPFAM" id="SSF53244">
    <property type="entry name" value="MurD-like peptide ligases, peptide-binding domain"/>
    <property type="match status" value="1"/>
</dbReference>
<keyword evidence="1 10" id="KW-0963">Cytoplasm</keyword>
<dbReference type="Pfam" id="PF08245">
    <property type="entry name" value="Mur_ligase_M"/>
    <property type="match status" value="1"/>
</dbReference>
<dbReference type="Gene3D" id="3.40.1390.10">
    <property type="entry name" value="MurE/MurF, N-terminal domain"/>
    <property type="match status" value="1"/>
</dbReference>
<dbReference type="Gene3D" id="3.40.1190.10">
    <property type="entry name" value="Mur-like, catalytic domain"/>
    <property type="match status" value="1"/>
</dbReference>
<dbReference type="Proteomes" id="UP001596425">
    <property type="component" value="Unassembled WGS sequence"/>
</dbReference>
<organism evidence="14 15">
    <name type="scientific">Microbulbifer taiwanensis</name>
    <dbReference type="NCBI Taxonomy" id="986746"/>
    <lineage>
        <taxon>Bacteria</taxon>
        <taxon>Pseudomonadati</taxon>
        <taxon>Pseudomonadota</taxon>
        <taxon>Gammaproteobacteria</taxon>
        <taxon>Cellvibrionales</taxon>
        <taxon>Microbulbiferaceae</taxon>
        <taxon>Microbulbifer</taxon>
    </lineage>
</organism>
<keyword evidence="6 10" id="KW-0133">Cell shape</keyword>
<evidence type="ECO:0000313" key="14">
    <source>
        <dbReference type="EMBL" id="MFC6632527.1"/>
    </source>
</evidence>
<dbReference type="EC" id="6.3.2.10" evidence="10 11"/>
<dbReference type="NCBIfam" id="TIGR01143">
    <property type="entry name" value="murF"/>
    <property type="match status" value="1"/>
</dbReference>
<keyword evidence="9 10" id="KW-0961">Cell wall biogenesis/degradation</keyword>
<dbReference type="SUPFAM" id="SSF63418">
    <property type="entry name" value="MurE/MurF N-terminal domain"/>
    <property type="match status" value="1"/>
</dbReference>
<comment type="function">
    <text evidence="10 11">Involved in cell wall formation. Catalyzes the final step in the synthesis of UDP-N-acetylmuramoyl-pentapeptide, the precursor of murein.</text>
</comment>
<evidence type="ECO:0000259" key="12">
    <source>
        <dbReference type="Pfam" id="PF02875"/>
    </source>
</evidence>
<dbReference type="PANTHER" id="PTHR43024">
    <property type="entry name" value="UDP-N-ACETYLMURAMOYL-TRIPEPTIDE--D-ALANYL-D-ALANINE LIGASE"/>
    <property type="match status" value="1"/>
</dbReference>
<dbReference type="EMBL" id="JBHSVR010000001">
    <property type="protein sequence ID" value="MFC6632527.1"/>
    <property type="molecule type" value="Genomic_DNA"/>
</dbReference>
<evidence type="ECO:0000256" key="4">
    <source>
        <dbReference type="ARBA" id="ARBA00022741"/>
    </source>
</evidence>
<evidence type="ECO:0000313" key="15">
    <source>
        <dbReference type="Proteomes" id="UP001596425"/>
    </source>
</evidence>
<accession>A0ABW1YLQ1</accession>